<evidence type="ECO:0000313" key="3">
    <source>
        <dbReference type="Proteomes" id="UP000183567"/>
    </source>
</evidence>
<feature type="transmembrane region" description="Helical" evidence="1">
    <location>
        <begin position="73"/>
        <end position="94"/>
    </location>
</feature>
<evidence type="ECO:0000313" key="2">
    <source>
        <dbReference type="EMBL" id="OJA09922.1"/>
    </source>
</evidence>
<protein>
    <submittedName>
        <fullName evidence="2">Uncharacterized protein</fullName>
    </submittedName>
</protein>
<sequence length="327" mass="36957">AACPRIYPQHQIHSCWDGHLVSSVGAPTCRRLRFATECLLPGYAVSLGMSGVCAGQMVFYMKTFVNDRKSIKLVVTLVFVVDLFHTYCTSALYWKLLVVCHRNDSPKCQIIPWELFAGILLACTLSLIVQCFYAHRVWIITDKNWKLTGSVLVTALVQYGELYNLRLSLMRSMKDILQDLELRVLTLLFHAQSSSYPDVRPLLLLCDLENLNVHSVLKPETRPRLSPPDSNNYIQQLIVISVQMGVFNSLVAIHFVQGASYWTAFPAAILCKLPSEDLPLMTPDHIASQPQCAEINPKSAKKSHFPYSVIYNNRFVCLAVVYFHSFA</sequence>
<gene>
    <name evidence="2" type="ORF">AZE42_04887</name>
</gene>
<comment type="caution">
    <text evidence="2">The sequence shown here is derived from an EMBL/GenBank/DDBJ whole genome shotgun (WGS) entry which is preliminary data.</text>
</comment>
<dbReference type="PANTHER" id="PTHR40465">
    <property type="entry name" value="CHROMOSOME 1, WHOLE GENOME SHOTGUN SEQUENCE"/>
    <property type="match status" value="1"/>
</dbReference>
<feature type="transmembrane region" description="Helical" evidence="1">
    <location>
        <begin position="40"/>
        <end position="61"/>
    </location>
</feature>
<dbReference type="OrthoDB" id="2971182at2759"/>
<dbReference type="AlphaFoldDB" id="A0A1J8QKH4"/>
<dbReference type="Proteomes" id="UP000183567">
    <property type="component" value="Unassembled WGS sequence"/>
</dbReference>
<feature type="transmembrane region" description="Helical" evidence="1">
    <location>
        <begin position="115"/>
        <end position="135"/>
    </location>
</feature>
<dbReference type="EMBL" id="LVVM01005715">
    <property type="protein sequence ID" value="OJA09922.1"/>
    <property type="molecule type" value="Genomic_DNA"/>
</dbReference>
<proteinExistence type="predicted"/>
<keyword evidence="3" id="KW-1185">Reference proteome</keyword>
<feature type="transmembrane region" description="Helical" evidence="1">
    <location>
        <begin position="147"/>
        <end position="165"/>
    </location>
</feature>
<organism evidence="2 3">
    <name type="scientific">Rhizopogon vesiculosus</name>
    <dbReference type="NCBI Taxonomy" id="180088"/>
    <lineage>
        <taxon>Eukaryota</taxon>
        <taxon>Fungi</taxon>
        <taxon>Dikarya</taxon>
        <taxon>Basidiomycota</taxon>
        <taxon>Agaricomycotina</taxon>
        <taxon>Agaricomycetes</taxon>
        <taxon>Agaricomycetidae</taxon>
        <taxon>Boletales</taxon>
        <taxon>Suillineae</taxon>
        <taxon>Rhizopogonaceae</taxon>
        <taxon>Rhizopogon</taxon>
    </lineage>
</organism>
<accession>A0A1J8QKH4</accession>
<evidence type="ECO:0000256" key="1">
    <source>
        <dbReference type="SAM" id="Phobius"/>
    </source>
</evidence>
<reference evidence="2 3" key="1">
    <citation type="submission" date="2016-03" db="EMBL/GenBank/DDBJ databases">
        <title>Comparative genomics of the ectomycorrhizal sister species Rhizopogon vinicolor and Rhizopogon vesiculosus (Basidiomycota: Boletales) reveals a divergence of the mating type B locus.</title>
        <authorList>
            <person name="Mujic A.B."/>
            <person name="Kuo A."/>
            <person name="Tritt A."/>
            <person name="Lipzen A."/>
            <person name="Chen C."/>
            <person name="Johnson J."/>
            <person name="Sharma A."/>
            <person name="Barry K."/>
            <person name="Grigoriev I.V."/>
            <person name="Spatafora J.W."/>
        </authorList>
    </citation>
    <scope>NUCLEOTIDE SEQUENCE [LARGE SCALE GENOMIC DNA]</scope>
    <source>
        <strain evidence="2 3">AM-OR11-056</strain>
    </source>
</reference>
<keyword evidence="1" id="KW-0812">Transmembrane</keyword>
<keyword evidence="1" id="KW-1133">Transmembrane helix</keyword>
<keyword evidence="1" id="KW-0472">Membrane</keyword>
<dbReference type="PANTHER" id="PTHR40465:SF1">
    <property type="entry name" value="DUF6534 DOMAIN-CONTAINING PROTEIN"/>
    <property type="match status" value="1"/>
</dbReference>
<name>A0A1J8QKH4_9AGAM</name>
<feature type="non-terminal residue" evidence="2">
    <location>
        <position position="1"/>
    </location>
</feature>